<dbReference type="Proteomes" id="UP000707138">
    <property type="component" value="Unassembled WGS sequence"/>
</dbReference>
<gene>
    <name evidence="2" type="ORF">H6A01_09550</name>
</gene>
<proteinExistence type="predicted"/>
<reference evidence="2 3" key="1">
    <citation type="journal article" date="2021" name="Sci. Rep.">
        <title>The distribution of antibiotic resistance genes in chicken gut microbiota commensals.</title>
        <authorList>
            <person name="Juricova H."/>
            <person name="Matiasovicova J."/>
            <person name="Kubasova T."/>
            <person name="Cejkova D."/>
            <person name="Rychlik I."/>
        </authorList>
    </citation>
    <scope>NUCLEOTIDE SEQUENCE [LARGE SCALE GENOMIC DNA]</scope>
    <source>
        <strain evidence="2 3">An537</strain>
    </source>
</reference>
<dbReference type="EMBL" id="JACJLA010000024">
    <property type="protein sequence ID" value="MBM6913559.1"/>
    <property type="molecule type" value="Genomic_DNA"/>
</dbReference>
<protein>
    <submittedName>
        <fullName evidence="2">Amidohydrolase family protein</fullName>
    </submittedName>
</protein>
<evidence type="ECO:0000259" key="1">
    <source>
        <dbReference type="Pfam" id="PF04909"/>
    </source>
</evidence>
<dbReference type="InterPro" id="IPR006680">
    <property type="entry name" value="Amidohydro-rel"/>
</dbReference>
<evidence type="ECO:0000313" key="3">
    <source>
        <dbReference type="Proteomes" id="UP000707138"/>
    </source>
</evidence>
<feature type="domain" description="Amidohydrolase-related" evidence="1">
    <location>
        <begin position="5"/>
        <end position="256"/>
    </location>
</feature>
<name>A0ABS2GHB3_9FIRM</name>
<evidence type="ECO:0000313" key="2">
    <source>
        <dbReference type="EMBL" id="MBM6913559.1"/>
    </source>
</evidence>
<comment type="caution">
    <text evidence="2">The sequence shown here is derived from an EMBL/GenBank/DDBJ whole genome shotgun (WGS) entry which is preliminary data.</text>
</comment>
<dbReference type="SUPFAM" id="SSF51556">
    <property type="entry name" value="Metallo-dependent hydrolases"/>
    <property type="match status" value="1"/>
</dbReference>
<dbReference type="RefSeq" id="WP_028255437.1">
    <property type="nucleotide sequence ID" value="NZ_JACJLA010000024.1"/>
</dbReference>
<accession>A0ABS2GHB3</accession>
<dbReference type="Pfam" id="PF04909">
    <property type="entry name" value="Amidohydro_2"/>
    <property type="match status" value="1"/>
</dbReference>
<keyword evidence="3" id="KW-1185">Reference proteome</keyword>
<organism evidence="2 3">
    <name type="scientific">Veillonella magna</name>
    <dbReference type="NCBI Taxonomy" id="464322"/>
    <lineage>
        <taxon>Bacteria</taxon>
        <taxon>Bacillati</taxon>
        <taxon>Bacillota</taxon>
        <taxon>Negativicutes</taxon>
        <taxon>Veillonellales</taxon>
        <taxon>Veillonellaceae</taxon>
        <taxon>Veillonella</taxon>
    </lineage>
</organism>
<dbReference type="PANTHER" id="PTHR35563:SF2">
    <property type="entry name" value="BARREL METAL-DEPENDENT HYDROLASE, PUTATIVE (AFU_ORTHOLOGUE AFUA_1G16240)-RELATED"/>
    <property type="match status" value="1"/>
</dbReference>
<sequence length="266" mass="30387">MKYTDAHAHVFEPGLPLANVRRYAPEYKATKEMFANQLDSHGMQRGILIQPSFLGTDNSYMIDAIDTYPDKLYGVAVIEPNVDFDVLRELDKHNIIGIRLNLYGKEIPDLSTPVWQQCLSYIRELNWHVELHIDACVLPRLITPLLEAGVKVVVDHFGKPNIEDPLGDEGFQYLLKQGNTKRVWVKVSACYRLGGFEKGLEIAKNLLPHLLNSFGPRRLLWGSDWPHTQNESTMTYDRAYEAMNELIGSDIREDILSTSVDELIYL</sequence>
<dbReference type="InterPro" id="IPR052358">
    <property type="entry name" value="Aro_Compnd_Degr_Hydrolases"/>
</dbReference>
<dbReference type="PANTHER" id="PTHR35563">
    <property type="entry name" value="BARREL METAL-DEPENDENT HYDROLASE, PUTATIVE (AFU_ORTHOLOGUE AFUA_1G16240)-RELATED"/>
    <property type="match status" value="1"/>
</dbReference>
<dbReference type="Gene3D" id="3.20.20.140">
    <property type="entry name" value="Metal-dependent hydrolases"/>
    <property type="match status" value="1"/>
</dbReference>
<dbReference type="InterPro" id="IPR032466">
    <property type="entry name" value="Metal_Hydrolase"/>
</dbReference>